<evidence type="ECO:0000256" key="5">
    <source>
        <dbReference type="SAM" id="MobiDB-lite"/>
    </source>
</evidence>
<evidence type="ECO:0000259" key="6">
    <source>
        <dbReference type="PROSITE" id="PS51005"/>
    </source>
</evidence>
<accession>A0AAN7K2H1</accession>
<dbReference type="PANTHER" id="PTHR31079:SF2">
    <property type="entry name" value="NAC DOMAIN CONTAINING PROTEIN 44-RELATED"/>
    <property type="match status" value="1"/>
</dbReference>
<dbReference type="FunFam" id="2.170.150.80:FF:000009">
    <property type="entry name" value="NAC domain-containing protein 8"/>
    <property type="match status" value="1"/>
</dbReference>
<feature type="domain" description="NAC" evidence="6">
    <location>
        <begin position="62"/>
        <end position="222"/>
    </location>
</feature>
<evidence type="ECO:0000256" key="1">
    <source>
        <dbReference type="ARBA" id="ARBA00023015"/>
    </source>
</evidence>
<protein>
    <recommendedName>
        <fullName evidence="6">NAC domain-containing protein</fullName>
    </recommendedName>
</protein>
<dbReference type="Pfam" id="PF02365">
    <property type="entry name" value="NAM"/>
    <property type="match status" value="1"/>
</dbReference>
<evidence type="ECO:0000313" key="8">
    <source>
        <dbReference type="Proteomes" id="UP001345219"/>
    </source>
</evidence>
<gene>
    <name evidence="7" type="ORF">SAY87_007214</name>
</gene>
<dbReference type="AlphaFoldDB" id="A0AAN7K2H1"/>
<dbReference type="GO" id="GO:0003700">
    <property type="term" value="F:DNA-binding transcription factor activity"/>
    <property type="evidence" value="ECO:0007669"/>
    <property type="project" value="InterPro"/>
</dbReference>
<proteinExistence type="predicted"/>
<reference evidence="7 8" key="1">
    <citation type="journal article" date="2023" name="Hortic Res">
        <title>Pangenome of water caltrop reveals structural variations and asymmetric subgenome divergence after allopolyploidization.</title>
        <authorList>
            <person name="Zhang X."/>
            <person name="Chen Y."/>
            <person name="Wang L."/>
            <person name="Yuan Y."/>
            <person name="Fang M."/>
            <person name="Shi L."/>
            <person name="Lu R."/>
            <person name="Comes H.P."/>
            <person name="Ma Y."/>
            <person name="Chen Y."/>
            <person name="Huang G."/>
            <person name="Zhou Y."/>
            <person name="Zheng Z."/>
            <person name="Qiu Y."/>
        </authorList>
    </citation>
    <scope>NUCLEOTIDE SEQUENCE [LARGE SCALE GENOMIC DNA]</scope>
    <source>
        <tissue evidence="7">Roots</tissue>
    </source>
</reference>
<keyword evidence="4" id="KW-0539">Nucleus</keyword>
<dbReference type="InterPro" id="IPR044799">
    <property type="entry name" value="SOG1-like"/>
</dbReference>
<evidence type="ECO:0000256" key="2">
    <source>
        <dbReference type="ARBA" id="ARBA00023125"/>
    </source>
</evidence>
<dbReference type="Proteomes" id="UP001345219">
    <property type="component" value="Chromosome 6"/>
</dbReference>
<dbReference type="InterPro" id="IPR036093">
    <property type="entry name" value="NAC_dom_sf"/>
</dbReference>
<sequence>MTDHSSIVWYWNWLVNGRTIAKKVKNPTWSSASQSPSGNSGTNGKCPNCHYSITNNDDWPGLPAGVKFDPSDAQLLDHLAAKCGVGDANPHALLNEFIPTLTEGHGICYTHPKNLPGIKKDGSSMHFFHRTINAYSTGQRKRRKIQCSQNLTTENVRWHKTGKTKPVIENGVHKGWKKIMVLYKTSRKGCKPEKSCWVMRQYHLGTLKDEEGEFVVSKIWYQPEKQVGSKGGTTNANDPSSSPKTPKTNAPPLLVAKSSPEEDVGNFINIPMDGKEPYEWLAGESQAYDDHGSQEVEDPLLCKEILDPHPHSNNQGVDQIGHSISRGADELTRTYNAPCELSDLAKLEFDTPPDFLQNDLPLGSQESLLEWLADLI</sequence>
<feature type="compositionally biased region" description="Polar residues" evidence="5">
    <location>
        <begin position="232"/>
        <end position="248"/>
    </location>
</feature>
<dbReference type="GO" id="GO:0000976">
    <property type="term" value="F:transcription cis-regulatory region binding"/>
    <property type="evidence" value="ECO:0007669"/>
    <property type="project" value="TreeGrafter"/>
</dbReference>
<comment type="caution">
    <text evidence="7">The sequence shown here is derived from an EMBL/GenBank/DDBJ whole genome shotgun (WGS) entry which is preliminary data.</text>
</comment>
<feature type="region of interest" description="Disordered" evidence="5">
    <location>
        <begin position="226"/>
        <end position="257"/>
    </location>
</feature>
<evidence type="ECO:0000313" key="7">
    <source>
        <dbReference type="EMBL" id="KAK4757087.1"/>
    </source>
</evidence>
<evidence type="ECO:0000256" key="4">
    <source>
        <dbReference type="ARBA" id="ARBA00023242"/>
    </source>
</evidence>
<dbReference type="SUPFAM" id="SSF101941">
    <property type="entry name" value="NAC domain"/>
    <property type="match status" value="1"/>
</dbReference>
<dbReference type="PROSITE" id="PS51005">
    <property type="entry name" value="NAC"/>
    <property type="match status" value="1"/>
</dbReference>
<keyword evidence="1" id="KW-0805">Transcription regulation</keyword>
<dbReference type="Gene3D" id="2.170.150.80">
    <property type="entry name" value="NAC domain"/>
    <property type="match status" value="1"/>
</dbReference>
<keyword evidence="3" id="KW-0804">Transcription</keyword>
<dbReference type="GO" id="GO:0005634">
    <property type="term" value="C:nucleus"/>
    <property type="evidence" value="ECO:0007669"/>
    <property type="project" value="TreeGrafter"/>
</dbReference>
<keyword evidence="8" id="KW-1185">Reference proteome</keyword>
<dbReference type="EMBL" id="JAXIOK010000013">
    <property type="protein sequence ID" value="KAK4757087.1"/>
    <property type="molecule type" value="Genomic_DNA"/>
</dbReference>
<keyword evidence="2" id="KW-0238">DNA-binding</keyword>
<name>A0AAN7K2H1_9MYRT</name>
<dbReference type="PANTHER" id="PTHR31079">
    <property type="entry name" value="NAC DOMAIN-CONTAINING PROTEIN 73"/>
    <property type="match status" value="1"/>
</dbReference>
<dbReference type="InterPro" id="IPR003441">
    <property type="entry name" value="NAC-dom"/>
</dbReference>
<evidence type="ECO:0000256" key="3">
    <source>
        <dbReference type="ARBA" id="ARBA00023163"/>
    </source>
</evidence>
<organism evidence="7 8">
    <name type="scientific">Trapa incisa</name>
    <dbReference type="NCBI Taxonomy" id="236973"/>
    <lineage>
        <taxon>Eukaryota</taxon>
        <taxon>Viridiplantae</taxon>
        <taxon>Streptophyta</taxon>
        <taxon>Embryophyta</taxon>
        <taxon>Tracheophyta</taxon>
        <taxon>Spermatophyta</taxon>
        <taxon>Magnoliopsida</taxon>
        <taxon>eudicotyledons</taxon>
        <taxon>Gunneridae</taxon>
        <taxon>Pentapetalae</taxon>
        <taxon>rosids</taxon>
        <taxon>malvids</taxon>
        <taxon>Myrtales</taxon>
        <taxon>Lythraceae</taxon>
        <taxon>Trapa</taxon>
    </lineage>
</organism>